<keyword evidence="5 11" id="KW-0548">Nucleotidyltransferase</keyword>
<evidence type="ECO:0000256" key="3">
    <source>
        <dbReference type="ARBA" id="ARBA00022478"/>
    </source>
</evidence>
<keyword evidence="6 11" id="KW-0946">Virion</keyword>
<evidence type="ECO:0000313" key="13">
    <source>
        <dbReference type="EMBL" id="AYO87712.1"/>
    </source>
</evidence>
<evidence type="ECO:0000256" key="5">
    <source>
        <dbReference type="ARBA" id="ARBA00022695"/>
    </source>
</evidence>
<evidence type="ECO:0000256" key="11">
    <source>
        <dbReference type="PIRNR" id="PIRNR000744"/>
    </source>
</evidence>
<dbReference type="Proteomes" id="UP000317568">
    <property type="component" value="Genome"/>
</dbReference>
<dbReference type="EMBL" id="MH320550">
    <property type="protein sequence ID" value="AYO88052.1"/>
    <property type="molecule type" value="Genomic_DNA"/>
</dbReference>
<dbReference type="InterPro" id="IPR007937">
    <property type="entry name" value="RNA_Pol_22kDa_poxvir"/>
</dbReference>
<evidence type="ECO:0000256" key="8">
    <source>
        <dbReference type="ARBA" id="ARBA00034678"/>
    </source>
</evidence>
<sequence length="187" mass="21279">MNQHNVEYLAKILCLKAEVARNPYVVVSKELLSRYDVRTRYGDLVTLVRVTHRVDNSTTVFQVFNEAAVSYTPLEHDYGEPIIVTPFALPAHNKFPVSALYIDMVASDLFPRFARVDPDTAKVITSLLTPEDRRTEQPVRLPRMLETEVVAKILYHPKVPLKIVRFYKPNMLTGVELADRAVAAVLE</sequence>
<evidence type="ECO:0000313" key="15">
    <source>
        <dbReference type="EMBL" id="AYO88052.1"/>
    </source>
</evidence>
<dbReference type="GO" id="GO:0003677">
    <property type="term" value="F:DNA binding"/>
    <property type="evidence" value="ECO:0007669"/>
    <property type="project" value="UniProtKB-UniRule"/>
</dbReference>
<dbReference type="EMBL" id="MH320548">
    <property type="protein sequence ID" value="AYO87712.1"/>
    <property type="molecule type" value="Genomic_DNA"/>
</dbReference>
<proteinExistence type="inferred from homology"/>
<dbReference type="Proteomes" id="UP000319755">
    <property type="component" value="Genome"/>
</dbReference>
<evidence type="ECO:0000313" key="14">
    <source>
        <dbReference type="EMBL" id="AYO87882.1"/>
    </source>
</evidence>
<evidence type="ECO:0000256" key="2">
    <source>
        <dbReference type="ARBA" id="ARBA00008385"/>
    </source>
</evidence>
<comment type="function">
    <text evidence="8">Part of the DNA-dependent RNA polymerase which catalyzes the transcription of viral DNA into RNA using the four ribonucleoside triphosphates as substrates. Responsible for the transcription of early, intermediate and late genes. DNA-dependent RNA polymerase associates with the early transcription factor (ETF), itself composed of OPG118 and OPG133, thereby allowing the early genes transcription. Late transcription, and probably also intermediate transcription, require newly synthesized RNA polymerase.</text>
</comment>
<protein>
    <recommendedName>
        <fullName evidence="11">DNA-directed RNA polymerase subunit</fullName>
        <ecNumber evidence="11">2.7.7.6</ecNumber>
    </recommendedName>
</protein>
<dbReference type="EMBL" id="MH320549">
    <property type="protein sequence ID" value="AYO87882.1"/>
    <property type="molecule type" value="Genomic_DNA"/>
</dbReference>
<evidence type="ECO:0000256" key="9">
    <source>
        <dbReference type="ARBA" id="ARBA00046483"/>
    </source>
</evidence>
<accession>A0A1S7DLR2</accession>
<comment type="subunit">
    <text evidence="9">The DNA-dependent RNA polymerase used for intermediate and late genes expression consists of eight subunits Rpo30/OPG66, Rpo7/OPG90, Rpo22/OPG103, Rpo147/OPG105, Rpo18/OPG119, Rpo19/OPG131, Rpo132/OPG151 and Rpo35/OPG156. The same holoenzyme, with the addition of the transcription-specificity factor OPG109, is used for early gene expression.</text>
</comment>
<dbReference type="Proteomes" id="UP000320664">
    <property type="component" value="Segment"/>
</dbReference>
<evidence type="ECO:0000313" key="12">
    <source>
        <dbReference type="EMBL" id="AQY16650.1"/>
    </source>
</evidence>
<organismHost>
    <name type="scientific">Homo sapiens</name>
    <name type="common">Human</name>
    <dbReference type="NCBI Taxonomy" id="9606"/>
</organismHost>
<gene>
    <name evidence="12" type="primary">MC077R</name>
</gene>
<dbReference type="PIRSF" id="PIRSF000744">
    <property type="entry name" value="RPO22"/>
    <property type="match status" value="1"/>
</dbReference>
<dbReference type="EMBL" id="MH320556">
    <property type="protein sequence ID" value="AYO89100.1"/>
    <property type="molecule type" value="Genomic_DNA"/>
</dbReference>
<organism evidence="12">
    <name type="scientific">Molluscum contagiosum virus subtype 2</name>
    <name type="common">MOCV</name>
    <name type="synonym">MCVII</name>
    <dbReference type="NCBI Taxonomy" id="10281"/>
    <lineage>
        <taxon>Viruses</taxon>
        <taxon>Varidnaviria</taxon>
        <taxon>Bamfordvirae</taxon>
        <taxon>Nucleocytoviricota</taxon>
        <taxon>Pokkesviricetes</taxon>
        <taxon>Chitovirales</taxon>
        <taxon>Poxviridae</taxon>
        <taxon>Chordopoxvirinae</taxon>
        <taxon>Molluscipoxvirus</taxon>
        <taxon>Molluscipoxvirus molluscum</taxon>
        <taxon>Molluscum contagiosum virus</taxon>
    </lineage>
</organism>
<dbReference type="EC" id="2.7.7.6" evidence="11"/>
<reference evidence="12" key="1">
    <citation type="journal article" date="2017" name="J. Gen. Virol.">
        <title>Recombination events and variability among full-length genomes of co-circulating molluscum contagiosum virus subtypes 1 and 2.</title>
        <authorList>
            <person name="Lopez-Bueno A."/>
            <person name="Parras-Molto M."/>
            <person name="Lopez-Barrantes O."/>
            <person name="Belda S."/>
            <person name="Alejo A."/>
        </authorList>
    </citation>
    <scope>NUCLEOTIDE SEQUENCE</scope>
    <source>
        <strain evidence="12">Madrid 2016_1</strain>
    </source>
</reference>
<keyword evidence="7 11" id="KW-0804">Transcription</keyword>
<dbReference type="EMBL" id="MH320551">
    <property type="protein sequence ID" value="AYO88222.1"/>
    <property type="molecule type" value="Genomic_DNA"/>
</dbReference>
<reference evidence="13" key="3">
    <citation type="submission" date="2018-05" db="EMBL/GenBank/DDBJ databases">
        <authorList>
            <person name="Zorec T.M."/>
            <person name="Hosnjak L."/>
            <person name="Kutnjak D."/>
            <person name="Kusar B."/>
            <person name="Trcko K."/>
            <person name="Kocjan B.J."/>
            <person name="Li Y."/>
            <person name="Krizmaric M."/>
            <person name="Miljkovic J."/>
            <person name="Ravnikar M."/>
            <person name="Poljak M."/>
        </authorList>
    </citation>
    <scope>NUCLEOTIDE SEQUENCE</scope>
    <source>
        <strain evidence="13">MCV2_MB98</strain>
        <strain evidence="14">MCV2_MC313</strain>
        <strain evidence="15">MCV2_MC316</strain>
        <strain evidence="16">MCV2_MC332</strain>
        <strain evidence="17">MCV2_MC515</strain>
    </source>
</reference>
<dbReference type="Proteomes" id="UP000317891">
    <property type="component" value="Segment"/>
</dbReference>
<comment type="similarity">
    <text evidence="2 11">Belongs to the poxviridae DNA-directed RNA polymerase 22 kDa subunit family.</text>
</comment>
<evidence type="ECO:0000256" key="7">
    <source>
        <dbReference type="ARBA" id="ARBA00023163"/>
    </source>
</evidence>
<evidence type="ECO:0000313" key="17">
    <source>
        <dbReference type="EMBL" id="AYO89100.1"/>
    </source>
</evidence>
<dbReference type="GO" id="GO:0044423">
    <property type="term" value="C:virion component"/>
    <property type="evidence" value="ECO:0007669"/>
    <property type="project" value="UniProtKB-UniRule"/>
</dbReference>
<dbReference type="Proteomes" id="UP000315637">
    <property type="component" value="Segment"/>
</dbReference>
<evidence type="ECO:0000256" key="4">
    <source>
        <dbReference type="ARBA" id="ARBA00022679"/>
    </source>
</evidence>
<evidence type="ECO:0000256" key="1">
    <source>
        <dbReference type="ARBA" id="ARBA00004328"/>
    </source>
</evidence>
<evidence type="ECO:0000256" key="10">
    <source>
        <dbReference type="ARBA" id="ARBA00048552"/>
    </source>
</evidence>
<name>A0A1S7DLR2_MCV2</name>
<dbReference type="Pfam" id="PF05273">
    <property type="entry name" value="Pox_RNA_Pol_22"/>
    <property type="match status" value="1"/>
</dbReference>
<dbReference type="GO" id="GO:0003899">
    <property type="term" value="F:DNA-directed RNA polymerase activity"/>
    <property type="evidence" value="ECO:0007669"/>
    <property type="project" value="UniProtKB-EC"/>
</dbReference>
<keyword evidence="3 11" id="KW-0240">DNA-directed RNA polymerase</keyword>
<dbReference type="Proteomes" id="UP000320816">
    <property type="component" value="Segment"/>
</dbReference>
<dbReference type="GO" id="GO:0000428">
    <property type="term" value="C:DNA-directed RNA polymerase complex"/>
    <property type="evidence" value="ECO:0007669"/>
    <property type="project" value="UniProtKB-UniRule"/>
</dbReference>
<dbReference type="EMBL" id="KY040274">
    <property type="protein sequence ID" value="AQY16650.1"/>
    <property type="molecule type" value="Genomic_DNA"/>
</dbReference>
<dbReference type="GO" id="GO:0019083">
    <property type="term" value="P:viral transcription"/>
    <property type="evidence" value="ECO:0007669"/>
    <property type="project" value="UniProtKB-UniRule"/>
</dbReference>
<evidence type="ECO:0000313" key="16">
    <source>
        <dbReference type="EMBL" id="AYO88222.1"/>
    </source>
</evidence>
<comment type="subcellular location">
    <subcellularLocation>
        <location evidence="1">Virion</location>
    </subcellularLocation>
</comment>
<comment type="catalytic activity">
    <reaction evidence="10 11">
        <text>RNA(n) + a ribonucleoside 5'-triphosphate = RNA(n+1) + diphosphate</text>
        <dbReference type="Rhea" id="RHEA:21248"/>
        <dbReference type="Rhea" id="RHEA-COMP:14527"/>
        <dbReference type="Rhea" id="RHEA-COMP:17342"/>
        <dbReference type="ChEBI" id="CHEBI:33019"/>
        <dbReference type="ChEBI" id="CHEBI:61557"/>
        <dbReference type="ChEBI" id="CHEBI:140395"/>
        <dbReference type="EC" id="2.7.7.6"/>
    </reaction>
</comment>
<keyword evidence="4 11" id="KW-0808">Transferase</keyword>
<evidence type="ECO:0000256" key="6">
    <source>
        <dbReference type="ARBA" id="ARBA00022844"/>
    </source>
</evidence>
<reference evidence="13" key="2">
    <citation type="journal article" date="2018" name="Viruses">
        <title>New Insights into the Evolutionary and Genomic Landscape of Molluscum Contagiosum Virus (MCV) based on Nine MCV1 and Six MCV2 Complete Genome Sequences.</title>
        <authorList>
            <person name="Zorec T."/>
            <person name="Kutnjak D."/>
            <person name="Hosnjak L."/>
            <person name="Kusar B."/>
            <person name="Trcko K."/>
            <person name="Kocjan B."/>
            <person name="Li Y."/>
            <person name="Krizmaric M."/>
            <person name="Miljkovic J."/>
            <person name="Ravnikar M."/>
            <person name="Poljak M."/>
        </authorList>
    </citation>
    <scope>NUCLEOTIDE SEQUENCE [LARGE SCALE GENOMIC DNA]</scope>
    <source>
        <strain evidence="13">MCV2_MB98</strain>
        <strain evidence="14">MCV2_MC313</strain>
        <strain evidence="15">MCV2_MC316</strain>
        <strain evidence="16">MCV2_MC332</strain>
        <strain evidence="17">MCV2_MC515</strain>
    </source>
</reference>